<dbReference type="PANTHER" id="PTHR47019:SF1">
    <property type="entry name" value="LIPID II FLIPPASE MURJ"/>
    <property type="match status" value="1"/>
</dbReference>
<evidence type="ECO:0000256" key="6">
    <source>
        <dbReference type="ARBA" id="ARBA00022989"/>
    </source>
</evidence>
<feature type="transmembrane region" description="Helical" evidence="9">
    <location>
        <begin position="508"/>
        <end position="533"/>
    </location>
</feature>
<feature type="compositionally biased region" description="Polar residues" evidence="8">
    <location>
        <begin position="1188"/>
        <end position="1202"/>
    </location>
</feature>
<sequence length="1406" mass="147026">MSSSVGRNSLIMASGTAASRLTGQIRTILLAAALGTTGIAANAYQAGSMIPQVLYTLVSGGIFNAVLVPQIVRTLKEKDAQDRLNKLITVAIAMLLGVTALMAAATPLLTGLYVDGGEEMMALTSAFTLWCMPQILFYGLYTVIGQILAALDHFGTYAWSSVGANVISCAGFAAFIALFGRADQQPLDFWTPDKIMLTAGAWTLGVAFQALILFVPLLRAGFRYRPSWGLRGIGLRSMGPVAVWSIGVVIVNQVANIINTRITTSAPDQASLLYGASQFDVAGNATYQNAYTLFMLPYSLIAVSVSTAMFPRISQAIAERRIGDARTQLSAALRNVGLLMFFFSVAFLVMPMPITLALLPSVSVKEAILIAGPLMGLGCGLPLTAAYLIIQRTFYAFEDGRHPFVFAVMASGVQVLAVTLASHLLPPEYWVASLGASITIGNMVSFPLLIRMLRRRFGGRIDGRRLAATYGKGLLAAAVAVAAGLAALRPIYALVGAQVGSDDGTMNWLQAVGACVLATIVITVAYVGMLWLLRTDELTSLVRMVSGRLHRGGAAAAEPDAAGVSDAEPSDTPSSLDATETNAENVGDSPTVVLPAVGADPADGDGDAGTAAAEPTDGDHAADPLGTGSPRPESPAVTTIPTARMAPAPQPALMPSHTGAEGSMRPQLGDTVLNRYVLVSSLRQERGIQAWKASDRALAHDCQLFIINDKLAVPQVNGTASTLVMSHNSYCPRVLQMRQHGDVAVVITQLDAGVSLADYLRGRTRNVLSYDAIRSIMGETVGAVIAMQQEALHHHAVGLDTIRVTTNGVQIADMPVSSMLAEPVPAPPDLSPERHTVFQLAYVLYALLTRPRDPHAASMPEDLAGLPADTPHDLRVICRRGLDLPDGGVHEPPLESLSECNMLLDDWSPLNKLGEHDIVLPSVDGEASIAEAPIISTAAEDALEIPADLAVGPHPNGFSFSMFGAAGDDEAAGTAGDAPHGHAGLAAGAAGAVGIAGGVAAGAGAAGAMGAVGAAKTGNQRKSLWSKGRELLNEGIDDGHDDTMTDQADLFDPFPDAQATADGSRATLPINVASVRLGTPDADDDGDNQFEQTSRIPVIGADGNIVEPGAESQRALDEERAAIEAAERAGTNVVPPSFNPEQKPKRADDELDSVADQSLFGRFTTKTVAIVAVVVLIVAAAGIAVYSLTNDNDSPGVSQSGNGLWPEIDVDSVPFGDGNGDQNDTAQDDGQSDGTQSDGRNDGQTDGQNQADDTTDDASDDQNDADGAQDDAANDEPHEVVTADKKAGAVPAPVHTNTTPYQVASQTFLQSPGGQDGFAYVIRLTEPQDVYRMTVSITTSGGQGYVIANTTNDPSAGQQVAQFAFAEGGTTNVTFSEAVDTDTIMLWIPRDSLPGGQIYVNQIQLF</sequence>
<keyword evidence="3 9" id="KW-0812">Transmembrane</keyword>
<dbReference type="EMBL" id="JAHBBD010000003">
    <property type="protein sequence ID" value="MBW3082200.1"/>
    <property type="molecule type" value="Genomic_DNA"/>
</dbReference>
<evidence type="ECO:0000256" key="4">
    <source>
        <dbReference type="ARBA" id="ARBA00022960"/>
    </source>
</evidence>
<keyword evidence="5" id="KW-0573">Peptidoglycan synthesis</keyword>
<feature type="transmembrane region" description="Helical" evidence="9">
    <location>
        <begin position="290"/>
        <end position="310"/>
    </location>
</feature>
<evidence type="ECO:0000313" key="10">
    <source>
        <dbReference type="EMBL" id="MBW3082200.1"/>
    </source>
</evidence>
<evidence type="ECO:0000313" key="11">
    <source>
        <dbReference type="Proteomes" id="UP000812844"/>
    </source>
</evidence>
<keyword evidence="2" id="KW-1003">Cell membrane</keyword>
<keyword evidence="11" id="KW-1185">Reference proteome</keyword>
<feature type="transmembrane region" description="Helical" evidence="9">
    <location>
        <begin position="53"/>
        <end position="75"/>
    </location>
</feature>
<feature type="compositionally biased region" description="Acidic residues" evidence="8">
    <location>
        <begin position="1253"/>
        <end position="1274"/>
    </location>
</feature>
<feature type="compositionally biased region" description="Low complexity" evidence="8">
    <location>
        <begin position="1232"/>
        <end position="1252"/>
    </location>
</feature>
<name>A0ABS6W6U7_9BIFI</name>
<feature type="transmembrane region" description="Helical" evidence="9">
    <location>
        <begin position="1168"/>
        <end position="1188"/>
    </location>
</feature>
<dbReference type="InterPro" id="IPR004268">
    <property type="entry name" value="MurJ"/>
</dbReference>
<dbReference type="InterPro" id="IPR051050">
    <property type="entry name" value="Lipid_II_flippase_MurJ/MviN"/>
</dbReference>
<dbReference type="Proteomes" id="UP000812844">
    <property type="component" value="Unassembled WGS sequence"/>
</dbReference>
<accession>A0ABS6W6U7</accession>
<evidence type="ECO:0000256" key="5">
    <source>
        <dbReference type="ARBA" id="ARBA00022984"/>
    </source>
</evidence>
<feature type="region of interest" description="Disordered" evidence="8">
    <location>
        <begin position="556"/>
        <end position="637"/>
    </location>
</feature>
<comment type="subcellular location">
    <subcellularLocation>
        <location evidence="1">Cell membrane</location>
        <topology evidence="1">Multi-pass membrane protein</topology>
    </subcellularLocation>
</comment>
<feature type="transmembrane region" description="Helical" evidence="9">
    <location>
        <begin position="368"/>
        <end position="390"/>
    </location>
</feature>
<protein>
    <submittedName>
        <fullName evidence="10">Murein biosynthesis integral membrane protein MurJ</fullName>
    </submittedName>
</protein>
<keyword evidence="4" id="KW-0133">Cell shape</keyword>
<evidence type="ECO:0000256" key="8">
    <source>
        <dbReference type="SAM" id="MobiDB-lite"/>
    </source>
</evidence>
<reference evidence="10 11" key="1">
    <citation type="submission" date="2021-05" db="EMBL/GenBank/DDBJ databases">
        <title>Phylogenetic classification of ten novel species belonging to the genus Bifidobacterium comprising B. colchicus sp. nov., B. abeli sp. nov., B. bicoloris sp. nov., B. guerezis sp. nov., B. rosaliae sp. nov., B. santillanensis sp. nov., B. argentati sp. nov., B. amazzoni sp. nov., B. pluviali sp. nov., and B. pinnaculum sp. nov.</title>
        <authorList>
            <person name="Lugli G.A."/>
            <person name="Ruiz Garcia L."/>
            <person name="Margolles A."/>
            <person name="Ventura M."/>
        </authorList>
    </citation>
    <scope>NUCLEOTIDE SEQUENCE [LARGE SCALE GENOMIC DNA]</scope>
    <source>
        <strain evidence="10 11">6T3</strain>
    </source>
</reference>
<feature type="region of interest" description="Disordered" evidence="8">
    <location>
        <begin position="1188"/>
        <end position="1280"/>
    </location>
</feature>
<dbReference type="CDD" id="cd13123">
    <property type="entry name" value="MATE_MurJ_like"/>
    <property type="match status" value="1"/>
</dbReference>
<feature type="transmembrane region" description="Helical" evidence="9">
    <location>
        <begin position="239"/>
        <end position="258"/>
    </location>
</feature>
<feature type="transmembrane region" description="Helical" evidence="9">
    <location>
        <begin position="429"/>
        <end position="450"/>
    </location>
</feature>
<dbReference type="PANTHER" id="PTHR47019">
    <property type="entry name" value="LIPID II FLIPPASE MURJ"/>
    <property type="match status" value="1"/>
</dbReference>
<dbReference type="RefSeq" id="WP_219080091.1">
    <property type="nucleotide sequence ID" value="NZ_JAHBBD010000003.1"/>
</dbReference>
<gene>
    <name evidence="10" type="ORF">KIH73_02185</name>
</gene>
<feature type="transmembrane region" description="Helical" evidence="9">
    <location>
        <begin position="331"/>
        <end position="356"/>
    </location>
</feature>
<feature type="transmembrane region" description="Helical" evidence="9">
    <location>
        <begin position="87"/>
        <end position="114"/>
    </location>
</feature>
<organism evidence="10 11">
    <name type="scientific">Bifidobacterium phasiani</name>
    <dbReference type="NCBI Taxonomy" id="2834431"/>
    <lineage>
        <taxon>Bacteria</taxon>
        <taxon>Bacillati</taxon>
        <taxon>Actinomycetota</taxon>
        <taxon>Actinomycetes</taxon>
        <taxon>Bifidobacteriales</taxon>
        <taxon>Bifidobacteriaceae</taxon>
        <taxon>Bifidobacterium</taxon>
    </lineage>
</organism>
<keyword evidence="7 9" id="KW-0472">Membrane</keyword>
<feature type="transmembrane region" description="Helical" evidence="9">
    <location>
        <begin position="402"/>
        <end position="423"/>
    </location>
</feature>
<feature type="transmembrane region" description="Helical" evidence="9">
    <location>
        <begin position="156"/>
        <end position="179"/>
    </location>
</feature>
<proteinExistence type="predicted"/>
<feature type="transmembrane region" description="Helical" evidence="9">
    <location>
        <begin position="199"/>
        <end position="218"/>
    </location>
</feature>
<feature type="region of interest" description="Disordered" evidence="8">
    <location>
        <begin position="1127"/>
        <end position="1150"/>
    </location>
</feature>
<evidence type="ECO:0000256" key="1">
    <source>
        <dbReference type="ARBA" id="ARBA00004651"/>
    </source>
</evidence>
<feature type="compositionally biased region" description="Polar residues" evidence="8">
    <location>
        <begin position="571"/>
        <end position="584"/>
    </location>
</feature>
<feature type="transmembrane region" description="Helical" evidence="9">
    <location>
        <begin position="470"/>
        <end position="488"/>
    </location>
</feature>
<evidence type="ECO:0000256" key="3">
    <source>
        <dbReference type="ARBA" id="ARBA00022692"/>
    </source>
</evidence>
<feature type="transmembrane region" description="Helical" evidence="9">
    <location>
        <begin position="120"/>
        <end position="144"/>
    </location>
</feature>
<keyword evidence="6 9" id="KW-1133">Transmembrane helix</keyword>
<comment type="caution">
    <text evidence="10">The sequence shown here is derived from an EMBL/GenBank/DDBJ whole genome shotgun (WGS) entry which is preliminary data.</text>
</comment>
<evidence type="ECO:0000256" key="2">
    <source>
        <dbReference type="ARBA" id="ARBA00022475"/>
    </source>
</evidence>
<evidence type="ECO:0000256" key="9">
    <source>
        <dbReference type="SAM" id="Phobius"/>
    </source>
</evidence>
<evidence type="ECO:0000256" key="7">
    <source>
        <dbReference type="ARBA" id="ARBA00023136"/>
    </source>
</evidence>
<dbReference type="Pfam" id="PF03023">
    <property type="entry name" value="MurJ"/>
    <property type="match status" value="1"/>
</dbReference>